<comment type="subcellular location">
    <subcellularLocation>
        <location evidence="1">Membrane</location>
        <topology evidence="1">Multi-pass membrane protein</topology>
    </subcellularLocation>
</comment>
<keyword evidence="6" id="KW-0067">ATP-binding</keyword>
<evidence type="ECO:0000256" key="1">
    <source>
        <dbReference type="ARBA" id="ARBA00004141"/>
    </source>
</evidence>
<dbReference type="AlphaFoldDB" id="A0A7I8VSB3"/>
<evidence type="ECO:0000256" key="4">
    <source>
        <dbReference type="ARBA" id="ARBA00022692"/>
    </source>
</evidence>
<dbReference type="Pfam" id="PF01061">
    <property type="entry name" value="ABC2_membrane"/>
    <property type="match status" value="1"/>
</dbReference>
<keyword evidence="4 9" id="KW-0812">Transmembrane</keyword>
<evidence type="ECO:0000256" key="7">
    <source>
        <dbReference type="ARBA" id="ARBA00022989"/>
    </source>
</evidence>
<dbReference type="GO" id="GO:0008514">
    <property type="term" value="F:organic anion transmembrane transporter activity"/>
    <property type="evidence" value="ECO:0007669"/>
    <property type="project" value="UniProtKB-ARBA"/>
</dbReference>
<feature type="domain" description="ABC transporter" evidence="10">
    <location>
        <begin position="21"/>
        <end position="260"/>
    </location>
</feature>
<dbReference type="SMART" id="SM00382">
    <property type="entry name" value="AAA"/>
    <property type="match status" value="1"/>
</dbReference>
<feature type="transmembrane region" description="Helical" evidence="9">
    <location>
        <begin position="513"/>
        <end position="535"/>
    </location>
</feature>
<keyword evidence="3" id="KW-0813">Transport</keyword>
<dbReference type="EMBL" id="CAJFCJ010000008">
    <property type="protein sequence ID" value="CAD5118400.1"/>
    <property type="molecule type" value="Genomic_DNA"/>
</dbReference>
<dbReference type="GO" id="GO:0016887">
    <property type="term" value="F:ATP hydrolysis activity"/>
    <property type="evidence" value="ECO:0007669"/>
    <property type="project" value="InterPro"/>
</dbReference>
<dbReference type="Pfam" id="PF00005">
    <property type="entry name" value="ABC_tran"/>
    <property type="match status" value="1"/>
</dbReference>
<feature type="transmembrane region" description="Helical" evidence="9">
    <location>
        <begin position="449"/>
        <end position="476"/>
    </location>
</feature>
<keyword evidence="8 9" id="KW-0472">Membrane</keyword>
<keyword evidence="12" id="KW-1185">Reference proteome</keyword>
<dbReference type="InterPro" id="IPR027417">
    <property type="entry name" value="P-loop_NTPase"/>
</dbReference>
<dbReference type="InterPro" id="IPR050352">
    <property type="entry name" value="ABCG_transporters"/>
</dbReference>
<gene>
    <name evidence="11" type="ORF">DGYR_LOCUS6782</name>
</gene>
<dbReference type="Proteomes" id="UP000549394">
    <property type="component" value="Unassembled WGS sequence"/>
</dbReference>
<feature type="transmembrane region" description="Helical" evidence="9">
    <location>
        <begin position="407"/>
        <end position="428"/>
    </location>
</feature>
<evidence type="ECO:0000259" key="10">
    <source>
        <dbReference type="PROSITE" id="PS50893"/>
    </source>
</evidence>
<dbReference type="InterPro" id="IPR003439">
    <property type="entry name" value="ABC_transporter-like_ATP-bd"/>
</dbReference>
<dbReference type="GO" id="GO:0015562">
    <property type="term" value="F:efflux transmembrane transporter activity"/>
    <property type="evidence" value="ECO:0007669"/>
    <property type="project" value="UniProtKB-ARBA"/>
</dbReference>
<feature type="transmembrane region" description="Helical" evidence="9">
    <location>
        <begin position="482"/>
        <end position="506"/>
    </location>
</feature>
<evidence type="ECO:0000256" key="5">
    <source>
        <dbReference type="ARBA" id="ARBA00022741"/>
    </source>
</evidence>
<evidence type="ECO:0000256" key="6">
    <source>
        <dbReference type="ARBA" id="ARBA00022840"/>
    </source>
</evidence>
<dbReference type="InterPro" id="IPR013525">
    <property type="entry name" value="ABC2_TM"/>
</dbReference>
<keyword evidence="5" id="KW-0547">Nucleotide-binding</keyword>
<reference evidence="11 12" key="1">
    <citation type="submission" date="2020-08" db="EMBL/GenBank/DDBJ databases">
        <authorList>
            <person name="Hejnol A."/>
        </authorList>
    </citation>
    <scope>NUCLEOTIDE SEQUENCE [LARGE SCALE GENOMIC DNA]</scope>
</reference>
<dbReference type="FunFam" id="3.40.50.300:FF:000622">
    <property type="entry name" value="ATP-binding cassette sub-family G member 2"/>
    <property type="match status" value="1"/>
</dbReference>
<dbReference type="OrthoDB" id="66620at2759"/>
<dbReference type="PANTHER" id="PTHR48041">
    <property type="entry name" value="ABC TRANSPORTER G FAMILY MEMBER 28"/>
    <property type="match status" value="1"/>
</dbReference>
<sequence>MISNFKENVITCSNLNYRVNVRGSCFSLFSKPYEKLVLKSVNALFKNGTTAIMGPTGGGKSSLLDILADRKSTSGIEGTILMDGKERGLNFKSITGYVTQEDVIMGTLTVKENIMFSANMRLPSKLSKEIKKFMVEEVLDELGLTDVGDSRVGTEYLRGVSGGERKRTCIGMELIIRPSILFLDEPTSGLDSSTSYSVICLLNELAKKGRIVVLSIHQARYGIFKMIDNLLLLGNGSVIYHGPTENALPYFNSIGYQCEEFNNPADFFLDVINGDFDKTKSFIESSKEHNISISKAFEMSDRKSRFIKQRSDKLARLFEKSKYYARVVEEIHQRNASINQPSCKKIQYITSFTTQILHLSHRTMINSKRNPASMFAQIFVMILLSILNGLVYYHVENNISGLTNRVGSIFSTTLNMVFINLAAIELFIKEKPLFMHENTGRYYRVSSYFIAKFFCDIIPIRIFPAMVYGAIVYWMIGLHCNLASFFTFLAFCCLTSLTTCSLAFAISAGIKNFTLAQVTLAFLCVVMMIFSGFMVNLDSIKPYLQWIKWLSIVRYSFDGLLINELQNLTICQNYPFYRKQKFW</sequence>
<evidence type="ECO:0000313" key="11">
    <source>
        <dbReference type="EMBL" id="CAD5118400.1"/>
    </source>
</evidence>
<evidence type="ECO:0000256" key="2">
    <source>
        <dbReference type="ARBA" id="ARBA00005814"/>
    </source>
</evidence>
<protein>
    <submittedName>
        <fullName evidence="11">DgyrCDS7105</fullName>
    </submittedName>
</protein>
<proteinExistence type="inferred from homology"/>
<evidence type="ECO:0000313" key="12">
    <source>
        <dbReference type="Proteomes" id="UP000549394"/>
    </source>
</evidence>
<feature type="transmembrane region" description="Helical" evidence="9">
    <location>
        <begin position="374"/>
        <end position="395"/>
    </location>
</feature>
<evidence type="ECO:0000256" key="9">
    <source>
        <dbReference type="SAM" id="Phobius"/>
    </source>
</evidence>
<dbReference type="GO" id="GO:0005524">
    <property type="term" value="F:ATP binding"/>
    <property type="evidence" value="ECO:0007669"/>
    <property type="project" value="UniProtKB-KW"/>
</dbReference>
<dbReference type="Gene3D" id="3.40.50.300">
    <property type="entry name" value="P-loop containing nucleotide triphosphate hydrolases"/>
    <property type="match status" value="1"/>
</dbReference>
<dbReference type="PANTHER" id="PTHR48041:SF116">
    <property type="entry name" value="PROTEIN BROWN"/>
    <property type="match status" value="1"/>
</dbReference>
<accession>A0A7I8VSB3</accession>
<comment type="caution">
    <text evidence="11">The sequence shown here is derived from an EMBL/GenBank/DDBJ whole genome shotgun (WGS) entry which is preliminary data.</text>
</comment>
<organism evidence="11 12">
    <name type="scientific">Dimorphilus gyrociliatus</name>
    <dbReference type="NCBI Taxonomy" id="2664684"/>
    <lineage>
        <taxon>Eukaryota</taxon>
        <taxon>Metazoa</taxon>
        <taxon>Spiralia</taxon>
        <taxon>Lophotrochozoa</taxon>
        <taxon>Annelida</taxon>
        <taxon>Polychaeta</taxon>
        <taxon>Polychaeta incertae sedis</taxon>
        <taxon>Dinophilidae</taxon>
        <taxon>Dimorphilus</taxon>
    </lineage>
</organism>
<dbReference type="GO" id="GO:0016324">
    <property type="term" value="C:apical plasma membrane"/>
    <property type="evidence" value="ECO:0007669"/>
    <property type="project" value="UniProtKB-ARBA"/>
</dbReference>
<evidence type="ECO:0000256" key="3">
    <source>
        <dbReference type="ARBA" id="ARBA00022448"/>
    </source>
</evidence>
<evidence type="ECO:0000256" key="8">
    <source>
        <dbReference type="ARBA" id="ARBA00023136"/>
    </source>
</evidence>
<comment type="similarity">
    <text evidence="2">Belongs to the ABC transporter superfamily. ABCG family. Eye pigment precursor importer (TC 3.A.1.204) subfamily.</text>
</comment>
<dbReference type="PROSITE" id="PS50893">
    <property type="entry name" value="ABC_TRANSPORTER_2"/>
    <property type="match status" value="1"/>
</dbReference>
<dbReference type="InterPro" id="IPR003593">
    <property type="entry name" value="AAA+_ATPase"/>
</dbReference>
<keyword evidence="7 9" id="KW-1133">Transmembrane helix</keyword>
<name>A0A7I8VSB3_9ANNE</name>
<dbReference type="SUPFAM" id="SSF52540">
    <property type="entry name" value="P-loop containing nucleoside triphosphate hydrolases"/>
    <property type="match status" value="1"/>
</dbReference>
<dbReference type="GO" id="GO:0140359">
    <property type="term" value="F:ABC-type transporter activity"/>
    <property type="evidence" value="ECO:0007669"/>
    <property type="project" value="InterPro"/>
</dbReference>